<reference evidence="2" key="2">
    <citation type="journal article" date="2015" name="Data Brief">
        <title>Shoot transcriptome of the giant reed, Arundo donax.</title>
        <authorList>
            <person name="Barrero R.A."/>
            <person name="Guerrero F.D."/>
            <person name="Moolhuijzen P."/>
            <person name="Goolsby J.A."/>
            <person name="Tidwell J."/>
            <person name="Bellgard S.E."/>
            <person name="Bellgard M.I."/>
        </authorList>
    </citation>
    <scope>NUCLEOTIDE SEQUENCE</scope>
    <source>
        <tissue evidence="2">Shoot tissue taken approximately 20 cm above the soil surface</tissue>
    </source>
</reference>
<sequence>MIELGMVPGMVLVIVQNSYSLYLTYAVAFIPCFHLAFKLSYICNSPHLLAMCF</sequence>
<proteinExistence type="predicted"/>
<accession>A0A0A9ELK6</accession>
<dbReference type="EMBL" id="GBRH01199170">
    <property type="protein sequence ID" value="JAD98725.1"/>
    <property type="molecule type" value="Transcribed_RNA"/>
</dbReference>
<reference evidence="2" key="1">
    <citation type="submission" date="2014-09" db="EMBL/GenBank/DDBJ databases">
        <authorList>
            <person name="Magalhaes I.L.F."/>
            <person name="Oliveira U."/>
            <person name="Santos F.R."/>
            <person name="Vidigal T.H.D.A."/>
            <person name="Brescovit A.D."/>
            <person name="Santos A.J."/>
        </authorList>
    </citation>
    <scope>NUCLEOTIDE SEQUENCE</scope>
    <source>
        <tissue evidence="2">Shoot tissue taken approximately 20 cm above the soil surface</tissue>
    </source>
</reference>
<organism evidence="2">
    <name type="scientific">Arundo donax</name>
    <name type="common">Giant reed</name>
    <name type="synonym">Donax arundinaceus</name>
    <dbReference type="NCBI Taxonomy" id="35708"/>
    <lineage>
        <taxon>Eukaryota</taxon>
        <taxon>Viridiplantae</taxon>
        <taxon>Streptophyta</taxon>
        <taxon>Embryophyta</taxon>
        <taxon>Tracheophyta</taxon>
        <taxon>Spermatophyta</taxon>
        <taxon>Magnoliopsida</taxon>
        <taxon>Liliopsida</taxon>
        <taxon>Poales</taxon>
        <taxon>Poaceae</taxon>
        <taxon>PACMAD clade</taxon>
        <taxon>Arundinoideae</taxon>
        <taxon>Arundineae</taxon>
        <taxon>Arundo</taxon>
    </lineage>
</organism>
<name>A0A0A9ELK6_ARUDO</name>
<evidence type="ECO:0000313" key="2">
    <source>
        <dbReference type="EMBL" id="JAD98725.1"/>
    </source>
</evidence>
<keyword evidence="1" id="KW-0812">Transmembrane</keyword>
<keyword evidence="1" id="KW-0472">Membrane</keyword>
<dbReference type="AlphaFoldDB" id="A0A0A9ELK6"/>
<keyword evidence="1" id="KW-1133">Transmembrane helix</keyword>
<evidence type="ECO:0000256" key="1">
    <source>
        <dbReference type="SAM" id="Phobius"/>
    </source>
</evidence>
<protein>
    <submittedName>
        <fullName evidence="2">Uncharacterized protein</fullName>
    </submittedName>
</protein>
<feature type="transmembrane region" description="Helical" evidence="1">
    <location>
        <begin position="20"/>
        <end position="41"/>
    </location>
</feature>